<feature type="transmembrane region" description="Helical" evidence="1">
    <location>
        <begin position="762"/>
        <end position="780"/>
    </location>
</feature>
<evidence type="ECO:0000313" key="3">
    <source>
        <dbReference type="EMBL" id="REG94571.1"/>
    </source>
</evidence>
<keyword evidence="1" id="KW-1133">Transmembrane helix</keyword>
<dbReference type="OrthoDB" id="8595007at2"/>
<dbReference type="InterPro" id="IPR024618">
    <property type="entry name" value="DUF3857"/>
</dbReference>
<keyword evidence="1" id="KW-0472">Membrane</keyword>
<dbReference type="Proteomes" id="UP000256405">
    <property type="component" value="Unassembled WGS sequence"/>
</dbReference>
<dbReference type="Pfam" id="PF10754">
    <property type="entry name" value="DUF2569"/>
    <property type="match status" value="1"/>
</dbReference>
<dbReference type="Gene3D" id="2.60.40.3140">
    <property type="match status" value="1"/>
</dbReference>
<evidence type="ECO:0000259" key="2">
    <source>
        <dbReference type="SMART" id="SM00460"/>
    </source>
</evidence>
<name>A0A3E0E8M7_9BACT</name>
<dbReference type="SMART" id="SM00460">
    <property type="entry name" value="TGc"/>
    <property type="match status" value="1"/>
</dbReference>
<comment type="caution">
    <text evidence="3">The sequence shown here is derived from an EMBL/GenBank/DDBJ whole genome shotgun (WGS) entry which is preliminary data.</text>
</comment>
<dbReference type="InterPro" id="IPR019690">
    <property type="entry name" value="DUF2569"/>
</dbReference>
<reference evidence="3 4" key="1">
    <citation type="submission" date="2018-08" db="EMBL/GenBank/DDBJ databases">
        <title>Genomic Encyclopedia of Archaeal and Bacterial Type Strains, Phase II (KMG-II): from individual species to whole genera.</title>
        <authorList>
            <person name="Goeker M."/>
        </authorList>
    </citation>
    <scope>NUCLEOTIDE SEQUENCE [LARGE SCALE GENOMIC DNA]</scope>
    <source>
        <strain evidence="3 4">DSM 15986</strain>
    </source>
</reference>
<keyword evidence="4" id="KW-1185">Reference proteome</keyword>
<dbReference type="InterPro" id="IPR002931">
    <property type="entry name" value="Transglutaminase-like"/>
</dbReference>
<protein>
    <submittedName>
        <fullName evidence="3">Transglutaminase superfamily protein</fullName>
    </submittedName>
</protein>
<feature type="domain" description="Transglutaminase-like" evidence="2">
    <location>
        <begin position="319"/>
        <end position="388"/>
    </location>
</feature>
<dbReference type="Pfam" id="PF12969">
    <property type="entry name" value="DUF3857"/>
    <property type="match status" value="1"/>
</dbReference>
<accession>A0A3E0E8M7</accession>
<proteinExistence type="predicted"/>
<evidence type="ECO:0000313" key="4">
    <source>
        <dbReference type="Proteomes" id="UP000256405"/>
    </source>
</evidence>
<feature type="transmembrane region" description="Helical" evidence="1">
    <location>
        <begin position="792"/>
        <end position="811"/>
    </location>
</feature>
<dbReference type="SUPFAM" id="SSF54001">
    <property type="entry name" value="Cysteine proteinases"/>
    <property type="match status" value="1"/>
</dbReference>
<feature type="transmembrane region" description="Helical" evidence="1">
    <location>
        <begin position="726"/>
        <end position="750"/>
    </location>
</feature>
<dbReference type="Gene3D" id="3.10.620.30">
    <property type="match status" value="1"/>
</dbReference>
<feature type="transmembrane region" description="Helical" evidence="1">
    <location>
        <begin position="644"/>
        <end position="662"/>
    </location>
</feature>
<sequence>MHRTLLLGMLLLGVIISVNAQKITVSEIPNWVTTPKLDVNSKRETQIGEGYRYLLFDKQINLPAKESFYRYSVQVLSADGIQENSDVLIDYDPTFQKLEIHEVNIYRSGKKINKLEADDFALIQKETSADRHIYDGALSALMHLSDVQKNDIIDYSYTLKGFNPVYGNQFSGFLYHKLYVKVENFHYRLLVPQGQPLQIHTNEHAYQPEKLSKNGMDIYKWSHDGMQAISFDVNVPYWSAMYPMTSYSTFSDWKSVVDWALPLYKYSANELDIIKKQFAGSKENISRITNIIRYVQDDIRYLGLESGMSAYRPNAPSKVFKQKYGDCKDKSLLLVALLRSEGLEAYPVLVNTQWKNNIEAFSANASAFDHCVVTYKWKGENIYVDPTITDQGGNLTGIYFPDYKMGLVVKPGNSALTTFPEAKKSVQKVEELIAVHDLEGNATLQIRTEYRGRKADETRSSFVNSTVDEISKTYLDFYSAIYPGIEASGPIEFSDSDRNISNVVTTLENYTIENFWKKSDTEENQLYAEVYPLELNSRLGFPQSASREMDYYLGEPEEFTITTKLIMPEFWAVEEYHKRIDAGAFIYENMVKGEGNIIDISHKYELLKSSVPGTEVAKIIESKNSVNNELNYYLTYDPNTGSSLSIPAIICCAFILAASFFFGTKLYKGYNPAPQSKSYYDGIGGWLVFPAITLLVVPITIVFNLVDGTYFNGSVWTGAGNYGNGLQVYYGVSFVFLIFMFCYSILTLIFFFKLRTAAPQMFILLITINFISLLIEAYVADQYFHELAIDSSSVDIFRGVIGLFIWIPYFVKSERVKSTFTRTYFEYKKDVVFVDKGNHGEKVDKTNYDQLN</sequence>
<gene>
    <name evidence="3" type="ORF">C8N25_101403</name>
</gene>
<dbReference type="RefSeq" id="WP_086542113.1">
    <property type="nucleotide sequence ID" value="NZ_MSSW01000042.1"/>
</dbReference>
<feature type="transmembrane region" description="Helical" evidence="1">
    <location>
        <begin position="683"/>
        <end position="706"/>
    </location>
</feature>
<keyword evidence="1" id="KW-0812">Transmembrane</keyword>
<dbReference type="Pfam" id="PF01841">
    <property type="entry name" value="Transglut_core"/>
    <property type="match status" value="1"/>
</dbReference>
<dbReference type="AlphaFoldDB" id="A0A3E0E8M7"/>
<evidence type="ECO:0000256" key="1">
    <source>
        <dbReference type="SAM" id="Phobius"/>
    </source>
</evidence>
<dbReference type="EMBL" id="QUNF01000001">
    <property type="protein sequence ID" value="REG94571.1"/>
    <property type="molecule type" value="Genomic_DNA"/>
</dbReference>
<dbReference type="InterPro" id="IPR038765">
    <property type="entry name" value="Papain-like_cys_pep_sf"/>
</dbReference>
<organism evidence="3 4">
    <name type="scientific">Algoriphagus antarcticus</name>
    <dbReference type="NCBI Taxonomy" id="238540"/>
    <lineage>
        <taxon>Bacteria</taxon>
        <taxon>Pseudomonadati</taxon>
        <taxon>Bacteroidota</taxon>
        <taxon>Cytophagia</taxon>
        <taxon>Cytophagales</taxon>
        <taxon>Cyclobacteriaceae</taxon>
        <taxon>Algoriphagus</taxon>
    </lineage>
</organism>